<dbReference type="PANTHER" id="PTHR13024">
    <property type="entry name" value="MICROSOMAL TRIGLYCERIDE TRANSFER PROTEIN, LARGE SUBUNIT"/>
    <property type="match status" value="1"/>
</dbReference>
<dbReference type="GO" id="GO:0005794">
    <property type="term" value="C:Golgi apparatus"/>
    <property type="evidence" value="ECO:0007669"/>
    <property type="project" value="TreeGrafter"/>
</dbReference>
<keyword evidence="3 6" id="KW-0732">Signal</keyword>
<dbReference type="GO" id="GO:0005548">
    <property type="term" value="F:phospholipid transporter activity"/>
    <property type="evidence" value="ECO:0007669"/>
    <property type="project" value="InterPro"/>
</dbReference>
<dbReference type="GO" id="GO:0016323">
    <property type="term" value="C:basolateral plasma membrane"/>
    <property type="evidence" value="ECO:0007669"/>
    <property type="project" value="TreeGrafter"/>
</dbReference>
<feature type="region of interest" description="Disordered" evidence="5">
    <location>
        <begin position="449"/>
        <end position="472"/>
    </location>
</feature>
<protein>
    <submittedName>
        <fullName evidence="8">Microsomal triglyceride transfer protein large subunit</fullName>
    </submittedName>
</protein>
<dbReference type="InterPro" id="IPR045811">
    <property type="entry name" value="MTP_lip-bd"/>
</dbReference>
<evidence type="ECO:0000256" key="5">
    <source>
        <dbReference type="SAM" id="MobiDB-lite"/>
    </source>
</evidence>
<evidence type="ECO:0000259" key="7">
    <source>
        <dbReference type="Pfam" id="PF19444"/>
    </source>
</evidence>
<dbReference type="GO" id="GO:0042157">
    <property type="term" value="P:lipoprotein metabolic process"/>
    <property type="evidence" value="ECO:0007669"/>
    <property type="project" value="TreeGrafter"/>
</dbReference>
<proteinExistence type="evidence at transcript level"/>
<dbReference type="SUPFAM" id="SSF48431">
    <property type="entry name" value="Lipovitellin-phosvitin complex, superhelical domain"/>
    <property type="match status" value="1"/>
</dbReference>
<dbReference type="Gene3D" id="1.25.10.20">
    <property type="entry name" value="Vitellinogen, superhelical"/>
    <property type="match status" value="1"/>
</dbReference>
<evidence type="ECO:0000256" key="4">
    <source>
        <dbReference type="ARBA" id="ARBA00022824"/>
    </source>
</evidence>
<comment type="subcellular location">
    <subcellularLocation>
        <location evidence="1">Endoplasmic reticulum</location>
    </subcellularLocation>
</comment>
<dbReference type="PANTHER" id="PTHR13024:SF0">
    <property type="entry name" value="MICROSOMAL TRIACYLGLYCEROL TRANSFER PROTEIN"/>
    <property type="match status" value="1"/>
</dbReference>
<evidence type="ECO:0000256" key="1">
    <source>
        <dbReference type="ARBA" id="ARBA00004240"/>
    </source>
</evidence>
<evidence type="ECO:0000256" key="2">
    <source>
        <dbReference type="ARBA" id="ARBA00022448"/>
    </source>
</evidence>
<keyword evidence="2" id="KW-0813">Transport</keyword>
<feature type="chain" id="PRO_5003265659" evidence="6">
    <location>
        <begin position="19"/>
        <end position="955"/>
    </location>
</feature>
<evidence type="ECO:0000256" key="6">
    <source>
        <dbReference type="SAM" id="SignalP"/>
    </source>
</evidence>
<feature type="compositionally biased region" description="Basic and acidic residues" evidence="5">
    <location>
        <begin position="41"/>
        <end position="52"/>
    </location>
</feature>
<feature type="region of interest" description="Disordered" evidence="5">
    <location>
        <begin position="31"/>
        <end position="52"/>
    </location>
</feature>
<dbReference type="GO" id="GO:0008289">
    <property type="term" value="F:lipid binding"/>
    <property type="evidence" value="ECO:0007669"/>
    <property type="project" value="InterPro"/>
</dbReference>
<reference evidence="8" key="1">
    <citation type="journal article" date="2011" name="Genome Res.">
        <title>Deep small RNA sequencing from the nematode Ascaris reveals conservation, functional diversification, and novel developmental profiles.</title>
        <authorList>
            <person name="Wang J."/>
            <person name="Czech B."/>
            <person name="Crunk A."/>
            <person name="Wallace A."/>
            <person name="Mitreva M."/>
            <person name="Hannon G.J."/>
            <person name="Davis R.E."/>
        </authorList>
    </citation>
    <scope>NUCLEOTIDE SEQUENCE</scope>
</reference>
<dbReference type="GO" id="GO:0005783">
    <property type="term" value="C:endoplasmic reticulum"/>
    <property type="evidence" value="ECO:0007669"/>
    <property type="project" value="UniProtKB-SubCell"/>
</dbReference>
<feature type="domain" description="MTP large subunit lipid-binding" evidence="7">
    <location>
        <begin position="765"/>
        <end position="954"/>
    </location>
</feature>
<organism evidence="8">
    <name type="scientific">Ascaris suum</name>
    <name type="common">Pig roundworm</name>
    <name type="synonym">Ascaris lumbricoides</name>
    <dbReference type="NCBI Taxonomy" id="6253"/>
    <lineage>
        <taxon>Eukaryota</taxon>
        <taxon>Metazoa</taxon>
        <taxon>Ecdysozoa</taxon>
        <taxon>Nematoda</taxon>
        <taxon>Chromadorea</taxon>
        <taxon>Rhabditida</taxon>
        <taxon>Spirurina</taxon>
        <taxon>Ascaridomorpha</taxon>
        <taxon>Ascaridoidea</taxon>
        <taxon>Ascarididae</taxon>
        <taxon>Ascaris</taxon>
    </lineage>
</organism>
<dbReference type="AlphaFoldDB" id="F1KUM8"/>
<dbReference type="Pfam" id="PF19444">
    <property type="entry name" value="MTP_lip_bd"/>
    <property type="match status" value="1"/>
</dbReference>
<evidence type="ECO:0000313" key="8">
    <source>
        <dbReference type="EMBL" id="ADY41582.1"/>
    </source>
</evidence>
<evidence type="ECO:0000256" key="3">
    <source>
        <dbReference type="ARBA" id="ARBA00022729"/>
    </source>
</evidence>
<sequence length="955" mass="107552">MRLIATLPLFVLLPVCLGNRDLVPEVHADQATAAAPDNDSVEGKGDSTSGKKESLKIDLNKIDPSKGEVNNMTRMLLYEYMLETETTLVDERWPENVRVTSKINATYAFEIIHYDKNGDILARYRLLKCNSGPCDYRMPDVYVDFIQGGNNIIGVFASLSDGEKASWNPLFSIVNAMNTPAISGGGDEQDVITPYGLCHYRFWRPEDKKFKRRVNNCNLEGLRNHSLIQGATVHQYEQNVLYIQNMKIDADIVFVDADETLLLRSPLSDKFSIKLHSRMSLEMMKRNRTYGERICPFNETASECAQNSIGATRLGRNWKEIRQSMKLGIVRRATKTAAVMKKYRQRIMTTKSIDDALLFGELVNAVVLASKDELIEVIKEEDNQPILGILVNALGSAGTLLTHRFAREFLSNEEAQLAERYLESLALTTKINDVIIDDLKAWLAEENRSPSRKVEKEDTESLHEDGLDGNKDEEVKHQKQLKKHIAFALANLLRRRCESSTSRLYACNNGKDKDVNEFITRTTNCSDLHCQLNALQVLTNLRTAGVVPYADQFLCTNDKASQSLQKTALRLLSLVDFEFLDTSIIDRLLRIFRDACPLPQSTTDQTFATDVLMNTIPQRISVGTYLLRMESLKPDNHEKWAYFYDSVAQCRLVSEKVDDYWTRMRQFRVFKANYLHRSLLASSNVFGIKFAEKHNYGLQSLSKTEFNGGIFKRSDFLLSVKGPKDRHFPLFGITTDTAGLAEYLTESFTTDERSDPDEKSPEAAVQLSHFGAFLPPISVFEGYTELLGAVWNADGHTIDGHDTNIVWRQFINVIPLLSGLTLTSDIIGSTSIRLSGSSQISLWDRASSSSLITKVSASLESKLTLWAPGGIIGDVVSRLSAFGSVVLNLDVDFYTEPYLFCTVVSQGPLRFRRSASYVIGSENRRGLTSTLTLPGRSFALNERTTRMCNEMLQHK</sequence>
<accession>F1KUM8</accession>
<dbReference type="InterPro" id="IPR039988">
    <property type="entry name" value="MTTP"/>
</dbReference>
<dbReference type="InterPro" id="IPR011030">
    <property type="entry name" value="Lipovitellin_superhlx_dom"/>
</dbReference>
<name>F1KUM8_ASCSU</name>
<feature type="signal peptide" evidence="6">
    <location>
        <begin position="1"/>
        <end position="18"/>
    </location>
</feature>
<dbReference type="EMBL" id="JI166161">
    <property type="protein sequence ID" value="ADY41582.1"/>
    <property type="molecule type" value="mRNA"/>
</dbReference>
<keyword evidence="4" id="KW-0256">Endoplasmic reticulum</keyword>